<organism evidence="2">
    <name type="scientific">uncultured bacterium B7P37metaSE</name>
    <dbReference type="NCBI Taxonomy" id="670783"/>
    <lineage>
        <taxon>Bacteria</taxon>
        <taxon>environmental samples</taxon>
    </lineage>
</organism>
<dbReference type="PANTHER" id="PTHR24220:SF86">
    <property type="entry name" value="ABC TRANSPORTER ABCH.1"/>
    <property type="match status" value="1"/>
</dbReference>
<dbReference type="GO" id="GO:0016887">
    <property type="term" value="F:ATP hydrolysis activity"/>
    <property type="evidence" value="ECO:0007669"/>
    <property type="project" value="InterPro"/>
</dbReference>
<dbReference type="InterPro" id="IPR015854">
    <property type="entry name" value="ABC_transpr_LolD-like"/>
</dbReference>
<dbReference type="AlphaFoldDB" id="C8CIJ6"/>
<dbReference type="EMBL" id="GQ406244">
    <property type="protein sequence ID" value="ACV30063.1"/>
    <property type="molecule type" value="Genomic_DNA"/>
</dbReference>
<dbReference type="GO" id="GO:0022857">
    <property type="term" value="F:transmembrane transporter activity"/>
    <property type="evidence" value="ECO:0007669"/>
    <property type="project" value="TreeGrafter"/>
</dbReference>
<dbReference type="GO" id="GO:0005886">
    <property type="term" value="C:plasma membrane"/>
    <property type="evidence" value="ECO:0007669"/>
    <property type="project" value="TreeGrafter"/>
</dbReference>
<evidence type="ECO:0000259" key="1">
    <source>
        <dbReference type="PROSITE" id="PS50893"/>
    </source>
</evidence>
<dbReference type="InterPro" id="IPR017871">
    <property type="entry name" value="ABC_transporter-like_CS"/>
</dbReference>
<dbReference type="InterPro" id="IPR003439">
    <property type="entry name" value="ABC_transporter-like_ATP-bd"/>
</dbReference>
<evidence type="ECO:0000313" key="2">
    <source>
        <dbReference type="EMBL" id="ACV30063.1"/>
    </source>
</evidence>
<dbReference type="PROSITE" id="PS00211">
    <property type="entry name" value="ABC_TRANSPORTER_1"/>
    <property type="match status" value="1"/>
</dbReference>
<dbReference type="Gene3D" id="3.40.50.300">
    <property type="entry name" value="P-loop containing nucleotide triphosphate hydrolases"/>
    <property type="match status" value="1"/>
</dbReference>
<name>C8CIJ6_9BACT</name>
<keyword evidence="2" id="KW-0067">ATP-binding</keyword>
<dbReference type="PROSITE" id="PS50893">
    <property type="entry name" value="ABC_TRANSPORTER_2"/>
    <property type="match status" value="1"/>
</dbReference>
<dbReference type="Pfam" id="PF00005">
    <property type="entry name" value="ABC_tran"/>
    <property type="match status" value="1"/>
</dbReference>
<proteinExistence type="predicted"/>
<accession>C8CIJ6</accession>
<dbReference type="SUPFAM" id="SSF52540">
    <property type="entry name" value="P-loop containing nucleoside triphosphate hydrolases"/>
    <property type="match status" value="1"/>
</dbReference>
<sequence>MLTGLLDVPTSGEIYFGEDTFSGPDTDLDSLRDFRRTHVGFVFQKPNLIPFLNAMQNVQVALAVRGWRGLRAATRASSLLDRFGVGHRANNRPAQLSGGEQQRIAIARALANGPKLILADEPTASLDTENSGQVMQIFRELVDRDSVSICMVTHDPRWFDRFDRLVELNDGRIVQDR</sequence>
<protein>
    <submittedName>
        <fullName evidence="2">Putative ABC transporter ATP-binding protein</fullName>
    </submittedName>
</protein>
<dbReference type="InterPro" id="IPR027417">
    <property type="entry name" value="P-loop_NTPase"/>
</dbReference>
<keyword evidence="2" id="KW-0547">Nucleotide-binding</keyword>
<dbReference type="PANTHER" id="PTHR24220">
    <property type="entry name" value="IMPORT ATP-BINDING PROTEIN"/>
    <property type="match status" value="1"/>
</dbReference>
<dbReference type="GO" id="GO:0005524">
    <property type="term" value="F:ATP binding"/>
    <property type="evidence" value="ECO:0007669"/>
    <property type="project" value="UniProtKB-KW"/>
</dbReference>
<feature type="domain" description="ABC transporter" evidence="1">
    <location>
        <begin position="3"/>
        <end position="177"/>
    </location>
</feature>
<reference evidence="2" key="1">
    <citation type="submission" date="2009-07" db="EMBL/GenBank/DDBJ databases">
        <title>Construction of a metagenomic library and prospecting for genes involved in antibiotic biosynthesis.</title>
        <authorList>
            <person name="Schuch V."/>
            <person name="Gomes E.S."/>
            <person name="Lemos E.G.M."/>
        </authorList>
    </citation>
    <scope>NUCLEOTIDE SEQUENCE</scope>
</reference>